<feature type="compositionally biased region" description="Basic and acidic residues" evidence="1">
    <location>
        <begin position="136"/>
        <end position="208"/>
    </location>
</feature>
<accession>T1IWN8</accession>
<evidence type="ECO:0000313" key="2">
    <source>
        <dbReference type="EnsemblMetazoa" id="SMAR005611-PA"/>
    </source>
</evidence>
<dbReference type="Proteomes" id="UP000014500">
    <property type="component" value="Unassembled WGS sequence"/>
</dbReference>
<feature type="compositionally biased region" description="Basic and acidic residues" evidence="1">
    <location>
        <begin position="270"/>
        <end position="279"/>
    </location>
</feature>
<dbReference type="Gene3D" id="3.40.30.10">
    <property type="entry name" value="Glutaredoxin"/>
    <property type="match status" value="1"/>
</dbReference>
<protein>
    <submittedName>
        <fullName evidence="2">Uncharacterized protein</fullName>
    </submittedName>
</protein>
<sequence length="346" mass="38271">MEEKEKEEKEKEKKSDSKPLQYFRVKEFLEKLFGDKIRILGEETSGKTGWFEIDIGGEKKSLHSKKNGDGFIDSFDKENKLARGIAEAINLPIDKEMIETASSFAKTSYTNLLLLDLSDLDKPVTFRKASFARKLSDGTSKDEFSKEPSNSKETSKESAKANSRETTKGTSKETTKGTSKETTKGTSKEAARESSKESENGTEKRTTRSTDNGTDEASSSKKKSEKDVIEEKASEKVKEKETETQGHSSGYTSPKKKMSAHKSANRLKKRSVDAEKDLPKSSTGVHDAQSGQQSKTMKSGASVSSDEDEDDEKTDSGSDSLLAADETRRLKSVDSRVMNSSLENFK</sequence>
<dbReference type="AlphaFoldDB" id="T1IWN8"/>
<name>T1IWN8_STRMM</name>
<keyword evidence="3" id="KW-1185">Reference proteome</keyword>
<reference evidence="3" key="1">
    <citation type="submission" date="2011-05" db="EMBL/GenBank/DDBJ databases">
        <authorList>
            <person name="Richards S.R."/>
            <person name="Qu J."/>
            <person name="Jiang H."/>
            <person name="Jhangiani S.N."/>
            <person name="Agravi P."/>
            <person name="Goodspeed R."/>
            <person name="Gross S."/>
            <person name="Mandapat C."/>
            <person name="Jackson L."/>
            <person name="Mathew T."/>
            <person name="Pu L."/>
            <person name="Thornton R."/>
            <person name="Saada N."/>
            <person name="Wilczek-Boney K.B."/>
            <person name="Lee S."/>
            <person name="Kovar C."/>
            <person name="Wu Y."/>
            <person name="Scherer S.E."/>
            <person name="Worley K.C."/>
            <person name="Muzny D.M."/>
            <person name="Gibbs R."/>
        </authorList>
    </citation>
    <scope>NUCLEOTIDE SEQUENCE</scope>
    <source>
        <strain evidence="3">Brora</strain>
    </source>
</reference>
<dbReference type="STRING" id="126957.T1IWN8"/>
<feature type="compositionally biased region" description="Basic and acidic residues" evidence="1">
    <location>
        <begin position="218"/>
        <end position="244"/>
    </location>
</feature>
<feature type="region of interest" description="Disordered" evidence="1">
    <location>
        <begin position="136"/>
        <end position="346"/>
    </location>
</feature>
<dbReference type="HOGENOM" id="CLU_802468_0_0_1"/>
<evidence type="ECO:0000256" key="1">
    <source>
        <dbReference type="SAM" id="MobiDB-lite"/>
    </source>
</evidence>
<dbReference type="EnsemblMetazoa" id="SMAR005611-RA">
    <property type="protein sequence ID" value="SMAR005611-PA"/>
    <property type="gene ID" value="SMAR005611"/>
</dbReference>
<evidence type="ECO:0000313" key="3">
    <source>
        <dbReference type="Proteomes" id="UP000014500"/>
    </source>
</evidence>
<feature type="compositionally biased region" description="Polar residues" evidence="1">
    <location>
        <begin position="337"/>
        <end position="346"/>
    </location>
</feature>
<feature type="compositionally biased region" description="Basic residues" evidence="1">
    <location>
        <begin position="254"/>
        <end position="269"/>
    </location>
</feature>
<organism evidence="2 3">
    <name type="scientific">Strigamia maritima</name>
    <name type="common">European centipede</name>
    <name type="synonym">Geophilus maritimus</name>
    <dbReference type="NCBI Taxonomy" id="126957"/>
    <lineage>
        <taxon>Eukaryota</taxon>
        <taxon>Metazoa</taxon>
        <taxon>Ecdysozoa</taxon>
        <taxon>Arthropoda</taxon>
        <taxon>Myriapoda</taxon>
        <taxon>Chilopoda</taxon>
        <taxon>Pleurostigmophora</taxon>
        <taxon>Geophilomorpha</taxon>
        <taxon>Linotaeniidae</taxon>
        <taxon>Strigamia</taxon>
    </lineage>
</organism>
<feature type="compositionally biased region" description="Basic and acidic residues" evidence="1">
    <location>
        <begin position="325"/>
        <end position="334"/>
    </location>
</feature>
<proteinExistence type="predicted"/>
<feature type="compositionally biased region" description="Polar residues" evidence="1">
    <location>
        <begin position="280"/>
        <end position="301"/>
    </location>
</feature>
<dbReference type="EMBL" id="JH431625">
    <property type="status" value="NOT_ANNOTATED_CDS"/>
    <property type="molecule type" value="Genomic_DNA"/>
</dbReference>
<reference evidence="2" key="2">
    <citation type="submission" date="2015-02" db="UniProtKB">
        <authorList>
            <consortium name="EnsemblMetazoa"/>
        </authorList>
    </citation>
    <scope>IDENTIFICATION</scope>
</reference>